<dbReference type="EMBL" id="REGN01006230">
    <property type="protein sequence ID" value="RNA10352.1"/>
    <property type="molecule type" value="Genomic_DNA"/>
</dbReference>
<proteinExistence type="predicted"/>
<accession>A0A3M7QGK2</accession>
<gene>
    <name evidence="1" type="ORF">BpHYR1_036331</name>
</gene>
<name>A0A3M7QGK2_BRAPC</name>
<sequence length="101" mass="11616">MLPNDICDFLNFNMLNVVNDLEKKLVIIHFLLAPKIIVNFKHNLNEISATVEPAVDAAKKFLLARARLPRRLANLGVVTKKRKTEFPRNFCVYNSDNSLDY</sequence>
<reference evidence="1 2" key="1">
    <citation type="journal article" date="2018" name="Sci. Rep.">
        <title>Genomic signatures of local adaptation to the degree of environmental predictability in rotifers.</title>
        <authorList>
            <person name="Franch-Gras L."/>
            <person name="Hahn C."/>
            <person name="Garcia-Roger E.M."/>
            <person name="Carmona M.J."/>
            <person name="Serra M."/>
            <person name="Gomez A."/>
        </authorList>
    </citation>
    <scope>NUCLEOTIDE SEQUENCE [LARGE SCALE GENOMIC DNA]</scope>
    <source>
        <strain evidence="1">HYR1</strain>
    </source>
</reference>
<dbReference type="Proteomes" id="UP000276133">
    <property type="component" value="Unassembled WGS sequence"/>
</dbReference>
<keyword evidence="2" id="KW-1185">Reference proteome</keyword>
<evidence type="ECO:0000313" key="2">
    <source>
        <dbReference type="Proteomes" id="UP000276133"/>
    </source>
</evidence>
<dbReference type="AlphaFoldDB" id="A0A3M7QGK2"/>
<protein>
    <submittedName>
        <fullName evidence="1">Uncharacterized protein</fullName>
    </submittedName>
</protein>
<comment type="caution">
    <text evidence="1">The sequence shown here is derived from an EMBL/GenBank/DDBJ whole genome shotgun (WGS) entry which is preliminary data.</text>
</comment>
<evidence type="ECO:0000313" key="1">
    <source>
        <dbReference type="EMBL" id="RNA10352.1"/>
    </source>
</evidence>
<organism evidence="1 2">
    <name type="scientific">Brachionus plicatilis</name>
    <name type="common">Marine rotifer</name>
    <name type="synonym">Brachionus muelleri</name>
    <dbReference type="NCBI Taxonomy" id="10195"/>
    <lineage>
        <taxon>Eukaryota</taxon>
        <taxon>Metazoa</taxon>
        <taxon>Spiralia</taxon>
        <taxon>Gnathifera</taxon>
        <taxon>Rotifera</taxon>
        <taxon>Eurotatoria</taxon>
        <taxon>Monogononta</taxon>
        <taxon>Pseudotrocha</taxon>
        <taxon>Ploima</taxon>
        <taxon>Brachionidae</taxon>
        <taxon>Brachionus</taxon>
    </lineage>
</organism>